<accession>A0ABD1SV38</accession>
<dbReference type="PANTHER" id="PTHR23172:SF64">
    <property type="entry name" value="J DOMAIN-CONTAINING PROTEIN REQUIRED FOR CHLOROPLAST ACCUMULATION RESPONSE 1"/>
    <property type="match status" value="1"/>
</dbReference>
<evidence type="ECO:0000313" key="2">
    <source>
        <dbReference type="EMBL" id="KAL2504119.1"/>
    </source>
</evidence>
<protein>
    <submittedName>
        <fullName evidence="2">J domain-containing protein required for chloroplast accumulation response 1</fullName>
    </submittedName>
</protein>
<name>A0ABD1SV38_9LAMI</name>
<feature type="region of interest" description="Disordered" evidence="1">
    <location>
        <begin position="15"/>
        <end position="68"/>
    </location>
</feature>
<feature type="region of interest" description="Disordered" evidence="1">
    <location>
        <begin position="99"/>
        <end position="147"/>
    </location>
</feature>
<feature type="compositionally biased region" description="Polar residues" evidence="1">
    <location>
        <begin position="163"/>
        <end position="179"/>
    </location>
</feature>
<feature type="compositionally biased region" description="Polar residues" evidence="1">
    <location>
        <begin position="215"/>
        <end position="225"/>
    </location>
</feature>
<evidence type="ECO:0000313" key="3">
    <source>
        <dbReference type="Proteomes" id="UP001604336"/>
    </source>
</evidence>
<dbReference type="AlphaFoldDB" id="A0ABD1SV38"/>
<keyword evidence="3" id="KW-1185">Reference proteome</keyword>
<feature type="region of interest" description="Disordered" evidence="1">
    <location>
        <begin position="160"/>
        <end position="252"/>
    </location>
</feature>
<dbReference type="Gene3D" id="1.10.287.110">
    <property type="entry name" value="DnaJ domain"/>
    <property type="match status" value="1"/>
</dbReference>
<proteinExistence type="predicted"/>
<organism evidence="2 3">
    <name type="scientific">Abeliophyllum distichum</name>
    <dbReference type="NCBI Taxonomy" id="126358"/>
    <lineage>
        <taxon>Eukaryota</taxon>
        <taxon>Viridiplantae</taxon>
        <taxon>Streptophyta</taxon>
        <taxon>Embryophyta</taxon>
        <taxon>Tracheophyta</taxon>
        <taxon>Spermatophyta</taxon>
        <taxon>Magnoliopsida</taxon>
        <taxon>eudicotyledons</taxon>
        <taxon>Gunneridae</taxon>
        <taxon>Pentapetalae</taxon>
        <taxon>asterids</taxon>
        <taxon>lamiids</taxon>
        <taxon>Lamiales</taxon>
        <taxon>Oleaceae</taxon>
        <taxon>Forsythieae</taxon>
        <taxon>Abeliophyllum</taxon>
    </lineage>
</organism>
<feature type="compositionally biased region" description="Basic and acidic residues" evidence="1">
    <location>
        <begin position="234"/>
        <end position="247"/>
    </location>
</feature>
<dbReference type="InterPro" id="IPR036869">
    <property type="entry name" value="J_dom_sf"/>
</dbReference>
<comment type="caution">
    <text evidence="2">The sequence shown here is derived from an EMBL/GenBank/DDBJ whole genome shotgun (WGS) entry which is preliminary data.</text>
</comment>
<feature type="compositionally biased region" description="Low complexity" evidence="1">
    <location>
        <begin position="180"/>
        <end position="194"/>
    </location>
</feature>
<sequence length="690" mass="77331">MEKFLERENVLLGCSPRGSLENSLKPQSRNSEDLDFNDVFGGPPRRFSTQEVKGRYSFSEPVESEEDWIGQKEKPVFGTEVVTRRRYLGDGFFNDIFGGDESYSSPRRTERDRDNPFGSSPGSRISSPGRALTPKAEAFGTSLPPQFSLPAKLTKATDYPTFASGNNRPYNMDGITNGTSSPHSSNSTPSRFSSQALLGQDETRNDVPPVYHHSPLSNEVSFSNEDLTHAGISDQKDVEKWKNDSKSLETPSNNNQFHFSIYKWADRELPMLIPLRGAKIPKLKEIGIDRSASSNGRIQSMERELPTVENHGISTNIGPEFLKFESEKPDDRSTQDSVLDMTVKEASSLHETSIGEKIENVVAVKTEESHKPEVKRLRAFIDEFEQQEVKGNLTNLPKGVIPNVHAGKNVKINEGIMDLNRTSMNKASLRTSLINSEKVLGRSGVKGKVKEFVKIFNQDTSSRSKVDLETPNQSSRWKGTRINQPEIEVNLNAENLNEKVPMCSVNKMPDVSHWVNKNLSNDEAKHYSCIKTPTYQSNHFSTGQKDAIPSGSLPNDFKVSAENADDPFEDNFVVQELSHDHNEVADGESSEDMKASDVKIQQWSLGKKGNIRSLLSTLQYVLWPESGWKPVPLVDLIEANSVRRSYQKALLCLHPDKLQQKGATSHKKYIAEKVFDILQEAWDHFNTLGL</sequence>
<dbReference type="EMBL" id="JBFOLK010000006">
    <property type="protein sequence ID" value="KAL2504119.1"/>
    <property type="molecule type" value="Genomic_DNA"/>
</dbReference>
<feature type="compositionally biased region" description="Polar residues" evidence="1">
    <location>
        <begin position="20"/>
        <end position="29"/>
    </location>
</feature>
<reference evidence="3" key="1">
    <citation type="submission" date="2024-07" db="EMBL/GenBank/DDBJ databases">
        <title>Two chromosome-level genome assemblies of Korean endemic species Abeliophyllum distichum and Forsythia ovata (Oleaceae).</title>
        <authorList>
            <person name="Jang H."/>
        </authorList>
    </citation>
    <scope>NUCLEOTIDE SEQUENCE [LARGE SCALE GENOMIC DNA]</scope>
</reference>
<gene>
    <name evidence="2" type="ORF">Adt_19740</name>
</gene>
<dbReference type="SUPFAM" id="SSF46565">
    <property type="entry name" value="Chaperone J-domain"/>
    <property type="match status" value="1"/>
</dbReference>
<evidence type="ECO:0000256" key="1">
    <source>
        <dbReference type="SAM" id="MobiDB-lite"/>
    </source>
</evidence>
<feature type="compositionally biased region" description="Low complexity" evidence="1">
    <location>
        <begin position="118"/>
        <end position="130"/>
    </location>
</feature>
<dbReference type="Proteomes" id="UP001604336">
    <property type="component" value="Unassembled WGS sequence"/>
</dbReference>
<dbReference type="PANTHER" id="PTHR23172">
    <property type="entry name" value="AUXILIN/CYCLIN G-ASSOCIATED KINASE-RELATED"/>
    <property type="match status" value="1"/>
</dbReference>
<dbReference type="FunFam" id="1.10.287.110:FF:000043">
    <property type="entry name" value="J-domain protein required for chloroplast accumulation response 1"/>
    <property type="match status" value="1"/>
</dbReference>